<dbReference type="RefSeq" id="WP_126538053.1">
    <property type="nucleotide sequence ID" value="NZ_BSPM01000009.1"/>
</dbReference>
<evidence type="ECO:0000313" key="2">
    <source>
        <dbReference type="EMBL" id="TDP83262.1"/>
    </source>
</evidence>
<dbReference type="AlphaFoldDB" id="A0A4R6RB34"/>
<dbReference type="EMBL" id="SNXY01000009">
    <property type="protein sequence ID" value="TDP83262.1"/>
    <property type="molecule type" value="Genomic_DNA"/>
</dbReference>
<evidence type="ECO:0000256" key="1">
    <source>
        <dbReference type="SAM" id="SignalP"/>
    </source>
</evidence>
<comment type="caution">
    <text evidence="2">The sequence shown here is derived from an EMBL/GenBank/DDBJ whole genome shotgun (WGS) entry which is preliminary data.</text>
</comment>
<dbReference type="Pfam" id="PF12915">
    <property type="entry name" value="DUF3833"/>
    <property type="match status" value="1"/>
</dbReference>
<dbReference type="Proteomes" id="UP000294547">
    <property type="component" value="Unassembled WGS sequence"/>
</dbReference>
<keyword evidence="1" id="KW-0732">Signal</keyword>
<feature type="signal peptide" evidence="1">
    <location>
        <begin position="1"/>
        <end position="22"/>
    </location>
</feature>
<proteinExistence type="predicted"/>
<dbReference type="OrthoDB" id="5296954at2"/>
<organism evidence="2 3">
    <name type="scientific">Oharaeibacter diazotrophicus</name>
    <dbReference type="NCBI Taxonomy" id="1920512"/>
    <lineage>
        <taxon>Bacteria</taxon>
        <taxon>Pseudomonadati</taxon>
        <taxon>Pseudomonadota</taxon>
        <taxon>Alphaproteobacteria</taxon>
        <taxon>Hyphomicrobiales</taxon>
        <taxon>Pleomorphomonadaceae</taxon>
        <taxon>Oharaeibacter</taxon>
    </lineage>
</organism>
<accession>A0A4R6RB34</accession>
<reference evidence="2 3" key="1">
    <citation type="submission" date="2019-03" db="EMBL/GenBank/DDBJ databases">
        <title>Genomic Encyclopedia of Type Strains, Phase IV (KMG-IV): sequencing the most valuable type-strain genomes for metagenomic binning, comparative biology and taxonomic classification.</title>
        <authorList>
            <person name="Goeker M."/>
        </authorList>
    </citation>
    <scope>NUCLEOTIDE SEQUENCE [LARGE SCALE GENOMIC DNA]</scope>
    <source>
        <strain evidence="2 3">DSM 102969</strain>
    </source>
</reference>
<name>A0A4R6RB34_9HYPH</name>
<keyword evidence="3" id="KW-1185">Reference proteome</keyword>
<sequence length="170" mass="18764">MLDRRQFTTLALATLVAAPARAATEPLILEDFFTGRTRGRGRFVSDLLGIVRGINVLTEGRFEDGSFVLVEHVAYDDGMHEQAIWRFVRSGEGRWDGRRTGVDGIVPVRTEDGAVRMGYVAEVRSGGAGGGRKLRFEDTLRRIDAHTVVNTADVTFAGLLVGKVEITFRR</sequence>
<gene>
    <name evidence="2" type="ORF">EDD54_3221</name>
</gene>
<feature type="chain" id="PRO_5020473088" evidence="1">
    <location>
        <begin position="23"/>
        <end position="170"/>
    </location>
</feature>
<evidence type="ECO:0000313" key="3">
    <source>
        <dbReference type="Proteomes" id="UP000294547"/>
    </source>
</evidence>
<dbReference type="InterPro" id="IPR024409">
    <property type="entry name" value="DUF3833"/>
</dbReference>
<protein>
    <submittedName>
        <fullName evidence="2">Uncharacterized protein DUF3833</fullName>
    </submittedName>
</protein>